<evidence type="ECO:0000256" key="13">
    <source>
        <dbReference type="PIRSR" id="PIRSR001174-2"/>
    </source>
</evidence>
<dbReference type="GO" id="GO:0006515">
    <property type="term" value="P:protein quality control for misfolded or incompletely synthesized proteins"/>
    <property type="evidence" value="ECO:0007669"/>
    <property type="project" value="UniProtKB-UniRule"/>
</dbReference>
<dbReference type="Gene3D" id="2.30.130.40">
    <property type="entry name" value="LON domain-like"/>
    <property type="match status" value="1"/>
</dbReference>
<dbReference type="GO" id="GO:0005524">
    <property type="term" value="F:ATP binding"/>
    <property type="evidence" value="ECO:0007669"/>
    <property type="project" value="UniProtKB-UniRule"/>
</dbReference>
<evidence type="ECO:0000256" key="6">
    <source>
        <dbReference type="ARBA" id="ARBA00022825"/>
    </source>
</evidence>
<evidence type="ECO:0000256" key="11">
    <source>
        <dbReference type="PIRNR" id="PIRNR001174"/>
    </source>
</evidence>
<dbReference type="EC" id="3.4.21.53" evidence="10 11"/>
<dbReference type="Pfam" id="PF22667">
    <property type="entry name" value="Lon_lid"/>
    <property type="match status" value="1"/>
</dbReference>
<evidence type="ECO:0000256" key="4">
    <source>
        <dbReference type="ARBA" id="ARBA00022741"/>
    </source>
</evidence>
<evidence type="ECO:0000256" key="15">
    <source>
        <dbReference type="RuleBase" id="RU000591"/>
    </source>
</evidence>
<evidence type="ECO:0000313" key="19">
    <source>
        <dbReference type="EMBL" id="KAA6183304.1"/>
    </source>
</evidence>
<dbReference type="GO" id="GO:0004252">
    <property type="term" value="F:serine-type endopeptidase activity"/>
    <property type="evidence" value="ECO:0007669"/>
    <property type="project" value="UniProtKB-UniRule"/>
</dbReference>
<dbReference type="PIRSF" id="PIRSF001174">
    <property type="entry name" value="Lon_proteas"/>
    <property type="match status" value="1"/>
</dbReference>
<evidence type="ECO:0000256" key="12">
    <source>
        <dbReference type="PIRSR" id="PIRSR001174-1"/>
    </source>
</evidence>
<dbReference type="EMBL" id="VWXX01000034">
    <property type="protein sequence ID" value="KAA6183304.1"/>
    <property type="molecule type" value="Genomic_DNA"/>
</dbReference>
<dbReference type="GO" id="GO:0034605">
    <property type="term" value="P:cellular response to heat"/>
    <property type="evidence" value="ECO:0007669"/>
    <property type="project" value="UniProtKB-UniRule"/>
</dbReference>
<dbReference type="CDD" id="cd19500">
    <property type="entry name" value="RecA-like_Lon"/>
    <property type="match status" value="1"/>
</dbReference>
<proteinExistence type="evidence at transcript level"/>
<evidence type="ECO:0000256" key="1">
    <source>
        <dbReference type="ARBA" id="ARBA00004496"/>
    </source>
</evidence>
<dbReference type="GO" id="GO:0004176">
    <property type="term" value="F:ATP-dependent peptidase activity"/>
    <property type="evidence" value="ECO:0007669"/>
    <property type="project" value="UniProtKB-UniRule"/>
</dbReference>
<organism evidence="19 20">
    <name type="scientific">Thiohalocapsa marina</name>
    <dbReference type="NCBI Taxonomy" id="424902"/>
    <lineage>
        <taxon>Bacteria</taxon>
        <taxon>Pseudomonadati</taxon>
        <taxon>Pseudomonadota</taxon>
        <taxon>Gammaproteobacteria</taxon>
        <taxon>Chromatiales</taxon>
        <taxon>Chromatiaceae</taxon>
        <taxon>Thiohalocapsa</taxon>
    </lineage>
</organism>
<comment type="similarity">
    <text evidence="10 11 14 15">Belongs to the peptidase S16 family.</text>
</comment>
<evidence type="ECO:0000256" key="7">
    <source>
        <dbReference type="ARBA" id="ARBA00022840"/>
    </source>
</evidence>
<dbReference type="InterPro" id="IPR003593">
    <property type="entry name" value="AAA+_ATPase"/>
</dbReference>
<evidence type="ECO:0000256" key="14">
    <source>
        <dbReference type="PROSITE-ProRule" id="PRU01122"/>
    </source>
</evidence>
<comment type="induction">
    <text evidence="10">By heat shock.</text>
</comment>
<dbReference type="Pfam" id="PF02190">
    <property type="entry name" value="LON_substr_bdg"/>
    <property type="match status" value="1"/>
</dbReference>
<dbReference type="FunFam" id="1.20.5.5270:FF:000002">
    <property type="entry name" value="Lon protease homolog"/>
    <property type="match status" value="1"/>
</dbReference>
<dbReference type="FunFam" id="1.20.58.1480:FF:000001">
    <property type="entry name" value="Lon protease"/>
    <property type="match status" value="1"/>
</dbReference>
<evidence type="ECO:0000259" key="17">
    <source>
        <dbReference type="PROSITE" id="PS51786"/>
    </source>
</evidence>
<dbReference type="PROSITE" id="PS51787">
    <property type="entry name" value="LON_N"/>
    <property type="match status" value="1"/>
</dbReference>
<dbReference type="Pfam" id="PF05362">
    <property type="entry name" value="Lon_C"/>
    <property type="match status" value="1"/>
</dbReference>
<evidence type="ECO:0000256" key="10">
    <source>
        <dbReference type="HAMAP-Rule" id="MF_01973"/>
    </source>
</evidence>
<evidence type="ECO:0000259" key="18">
    <source>
        <dbReference type="PROSITE" id="PS51787"/>
    </source>
</evidence>
<dbReference type="FunFam" id="3.30.230.10:FF:000010">
    <property type="entry name" value="Lon protease"/>
    <property type="match status" value="1"/>
</dbReference>
<comment type="subcellular location">
    <subcellularLocation>
        <location evidence="1 10 11">Cytoplasm</location>
    </subcellularLocation>
</comment>
<dbReference type="PRINTS" id="PR00830">
    <property type="entry name" value="ENDOLAPTASE"/>
</dbReference>
<dbReference type="FunFam" id="3.40.50.300:FF:000021">
    <property type="entry name" value="Lon protease homolog"/>
    <property type="match status" value="1"/>
</dbReference>
<evidence type="ECO:0000256" key="2">
    <source>
        <dbReference type="ARBA" id="ARBA00022490"/>
    </source>
</evidence>
<feature type="compositionally biased region" description="Low complexity" evidence="16">
    <location>
        <begin position="788"/>
        <end position="801"/>
    </location>
</feature>
<comment type="catalytic activity">
    <reaction evidence="9 10 11 14">
        <text>Hydrolysis of proteins in presence of ATP.</text>
        <dbReference type="EC" id="3.4.21.53"/>
    </reaction>
</comment>
<evidence type="ECO:0000256" key="8">
    <source>
        <dbReference type="ARBA" id="ARBA00023016"/>
    </source>
</evidence>
<name>A0A5M8FFX1_9GAMM</name>
<keyword evidence="20" id="KW-1185">Reference proteome</keyword>
<gene>
    <name evidence="10" type="primary">lon</name>
    <name evidence="19" type="ORF">F2Q65_15975</name>
</gene>
<dbReference type="SMART" id="SM00464">
    <property type="entry name" value="LON"/>
    <property type="match status" value="1"/>
</dbReference>
<dbReference type="InterPro" id="IPR015947">
    <property type="entry name" value="PUA-like_sf"/>
</dbReference>
<keyword evidence="5 10" id="KW-0378">Hydrolase</keyword>
<dbReference type="FunFam" id="1.10.8.60:FF:000035">
    <property type="entry name" value="Lon protease"/>
    <property type="match status" value="1"/>
</dbReference>
<feature type="domain" description="Lon proteolytic" evidence="17">
    <location>
        <begin position="600"/>
        <end position="781"/>
    </location>
</feature>
<keyword evidence="6 10" id="KW-0720">Serine protease</keyword>
<comment type="subunit">
    <text evidence="10 11">Homohexamer. Organized in a ring with a central cavity.</text>
</comment>
<dbReference type="Gene3D" id="1.10.8.60">
    <property type="match status" value="1"/>
</dbReference>
<dbReference type="Pfam" id="PF00004">
    <property type="entry name" value="AAA"/>
    <property type="match status" value="1"/>
</dbReference>
<dbReference type="PANTHER" id="PTHR10046">
    <property type="entry name" value="ATP DEPENDENT LON PROTEASE FAMILY MEMBER"/>
    <property type="match status" value="1"/>
</dbReference>
<dbReference type="OrthoDB" id="9803599at2"/>
<dbReference type="InterPro" id="IPR003111">
    <property type="entry name" value="Lon_prtase_N"/>
</dbReference>
<feature type="active site" evidence="10 12">
    <location>
        <position position="730"/>
    </location>
</feature>
<dbReference type="InterPro" id="IPR020568">
    <property type="entry name" value="Ribosomal_Su5_D2-typ_SF"/>
</dbReference>
<keyword evidence="3 10" id="KW-0645">Protease</keyword>
<dbReference type="SUPFAM" id="SSF88697">
    <property type="entry name" value="PUA domain-like"/>
    <property type="match status" value="1"/>
</dbReference>
<evidence type="ECO:0000256" key="16">
    <source>
        <dbReference type="SAM" id="MobiDB-lite"/>
    </source>
</evidence>
<dbReference type="Gene3D" id="1.20.5.5270">
    <property type="match status" value="1"/>
</dbReference>
<dbReference type="Proteomes" id="UP000322981">
    <property type="component" value="Unassembled WGS sequence"/>
</dbReference>
<comment type="function">
    <text evidence="10">ATP-dependent serine protease that mediates the selective degradation of mutant and abnormal proteins as well as certain short-lived regulatory proteins. Required for cellular homeostasis and for survival from DNA damage and developmental changes induced by stress. Degrades polypeptides processively to yield small peptide fragments that are 5 to 10 amino acids long. Binds to DNA in a double-stranded, site-specific manner.</text>
</comment>
<dbReference type="NCBIfam" id="TIGR00763">
    <property type="entry name" value="lon"/>
    <property type="match status" value="1"/>
</dbReference>
<feature type="region of interest" description="Disordered" evidence="16">
    <location>
        <begin position="784"/>
        <end position="819"/>
    </location>
</feature>
<comment type="caution">
    <text evidence="19">The sequence shown here is derived from an EMBL/GenBank/DDBJ whole genome shotgun (WGS) entry which is preliminary data.</text>
</comment>
<dbReference type="SUPFAM" id="SSF52540">
    <property type="entry name" value="P-loop containing nucleoside triphosphate hydrolases"/>
    <property type="match status" value="1"/>
</dbReference>
<keyword evidence="4 10" id="KW-0547">Nucleotide-binding</keyword>
<dbReference type="GO" id="GO:0016887">
    <property type="term" value="F:ATP hydrolysis activity"/>
    <property type="evidence" value="ECO:0007669"/>
    <property type="project" value="UniProtKB-UniRule"/>
</dbReference>
<evidence type="ECO:0000256" key="5">
    <source>
        <dbReference type="ARBA" id="ARBA00022801"/>
    </source>
</evidence>
<dbReference type="InterPro" id="IPR003959">
    <property type="entry name" value="ATPase_AAA_core"/>
</dbReference>
<evidence type="ECO:0000313" key="20">
    <source>
        <dbReference type="Proteomes" id="UP000322981"/>
    </source>
</evidence>
<dbReference type="SUPFAM" id="SSF54211">
    <property type="entry name" value="Ribosomal protein S5 domain 2-like"/>
    <property type="match status" value="1"/>
</dbReference>
<accession>A0A5M8FFX1</accession>
<sequence>MGTSRTDQNYPMTAEQEVPVLPLRDVVVYPHMVIPLFVGRDKSIKALDSAMTSDKQILLIAQKNADVDDPAVKDLHSIGTLANILQLLKLPDGTVKVLVEGHRRAKATSFITAEDAFAAVVRPLDEVLEVDEREQEVLMRSAVGLFDQYVKLNKKVPPEVLTSLSSIDDAGRLADTMAAHMALKLDEKQHVLEMVNVQQRLEHLMGLMESENDILQMEKRIRGRVKRQMEKNQREYYLNEQMKAIQKELGELEDVPNELEELGKRIESAGMPKDVKEKAGAELNKLKLMSPMSAEATVVRNYIDTLVSVPWKKRTRIRNDIRVAEKVLDADHYGLEKVKERILEYLAVQQRVRQLKGPILCLVGPPGVGKTSLGQSIARATNRKFVRMSLGGVRDEAEIRGHRRTYIGALPGKIIQLLSKAGSRNAFFLFDEIDKMAMDFRGDPASALLEVLDPEQNSSFNDHYLEVDFDLSEVMFVGTANTLNIPPALLDRMEVIRLSGYTEDEKVNIAERYLIPKQMKNNGLKDGELAIREAAVRDIIRYYTREAGVRNLEREISKICRKVVKEVLLKKRDSTVAVTPKALEKYLGVRRFRFGLAEEHDQVGQVTGLAWTEVGGELLRIESALVPGKGKFTYTGQLGDVMQESIQAAMTVVRSRAESLGIDPEFHQKFDLHIHVPEGATPKDGPSAGVAMCTALVSALTKIAVRSNVAMTGEITLRGEVLPIGGLKEKLLAAHRGGIQTVLIPHENARDLVDIPKNIKQSLDIRPVRWVDEVLQVALCEQPGAKGDATVAADETAAEKAPPVAKKDEKKRGGVRTHH</sequence>
<dbReference type="PROSITE" id="PS01046">
    <property type="entry name" value="LON_SER"/>
    <property type="match status" value="1"/>
</dbReference>
<dbReference type="InterPro" id="IPR027543">
    <property type="entry name" value="Lon_bac"/>
</dbReference>
<keyword evidence="8 10" id="KW-0346">Stress response</keyword>
<dbReference type="InterPro" id="IPR054594">
    <property type="entry name" value="Lon_lid"/>
</dbReference>
<dbReference type="InterPro" id="IPR008269">
    <property type="entry name" value="Lon_proteolytic"/>
</dbReference>
<dbReference type="Gene3D" id="3.40.50.300">
    <property type="entry name" value="P-loop containing nucleotide triphosphate hydrolases"/>
    <property type="match status" value="1"/>
</dbReference>
<dbReference type="AlphaFoldDB" id="A0A5M8FFX1"/>
<dbReference type="FunFam" id="2.30.130.40:FF:000001">
    <property type="entry name" value="Lon protease"/>
    <property type="match status" value="1"/>
</dbReference>
<dbReference type="NCBIfam" id="NF008053">
    <property type="entry name" value="PRK10787.1"/>
    <property type="match status" value="1"/>
</dbReference>
<dbReference type="InterPro" id="IPR027417">
    <property type="entry name" value="P-loop_NTPase"/>
</dbReference>
<dbReference type="Gene3D" id="1.20.58.1480">
    <property type="match status" value="1"/>
</dbReference>
<keyword evidence="7 10" id="KW-0067">ATP-binding</keyword>
<protein>
    <recommendedName>
        <fullName evidence="10 11">Lon protease</fullName>
        <ecNumber evidence="10 11">3.4.21.53</ecNumber>
    </recommendedName>
    <alternativeName>
        <fullName evidence="10">ATP-dependent protease La</fullName>
    </alternativeName>
</protein>
<evidence type="ECO:0000256" key="9">
    <source>
        <dbReference type="ARBA" id="ARBA00050665"/>
    </source>
</evidence>
<feature type="domain" description="Lon N-terminal" evidence="18">
    <location>
        <begin position="18"/>
        <end position="212"/>
    </location>
</feature>
<dbReference type="InterPro" id="IPR008268">
    <property type="entry name" value="Peptidase_S16_AS"/>
</dbReference>
<dbReference type="GO" id="GO:0005737">
    <property type="term" value="C:cytoplasm"/>
    <property type="evidence" value="ECO:0007669"/>
    <property type="project" value="UniProtKB-SubCell"/>
</dbReference>
<dbReference type="InterPro" id="IPR004815">
    <property type="entry name" value="Lon_bac/euk-typ"/>
</dbReference>
<dbReference type="InterPro" id="IPR046336">
    <property type="entry name" value="Lon_prtase_N_sf"/>
</dbReference>
<feature type="active site" evidence="10 12">
    <location>
        <position position="687"/>
    </location>
</feature>
<dbReference type="PROSITE" id="PS51786">
    <property type="entry name" value="LON_PROTEOLYTIC"/>
    <property type="match status" value="1"/>
</dbReference>
<keyword evidence="2 10" id="KW-0963">Cytoplasm</keyword>
<feature type="binding site" evidence="10 13">
    <location>
        <begin position="364"/>
        <end position="371"/>
    </location>
    <ligand>
        <name>ATP</name>
        <dbReference type="ChEBI" id="CHEBI:30616"/>
    </ligand>
</feature>
<dbReference type="HAMAP" id="MF_01973">
    <property type="entry name" value="lon_bact"/>
    <property type="match status" value="1"/>
</dbReference>
<dbReference type="GO" id="GO:0043565">
    <property type="term" value="F:sequence-specific DNA binding"/>
    <property type="evidence" value="ECO:0007669"/>
    <property type="project" value="UniProtKB-UniRule"/>
</dbReference>
<dbReference type="InterPro" id="IPR014721">
    <property type="entry name" value="Ribsml_uS5_D2-typ_fold_subgr"/>
</dbReference>
<dbReference type="Gene3D" id="3.30.230.10">
    <property type="match status" value="1"/>
</dbReference>
<evidence type="ECO:0000256" key="3">
    <source>
        <dbReference type="ARBA" id="ARBA00022670"/>
    </source>
</evidence>
<dbReference type="SMART" id="SM00382">
    <property type="entry name" value="AAA"/>
    <property type="match status" value="1"/>
</dbReference>
<reference evidence="19 20" key="1">
    <citation type="submission" date="2019-09" db="EMBL/GenBank/DDBJ databases">
        <title>Whole-genome sequence of the purple sulfur bacterium Thiohalocapsa marina DSM 19078.</title>
        <authorList>
            <person name="Kyndt J.A."/>
            <person name="Meyer T.E."/>
        </authorList>
    </citation>
    <scope>NUCLEOTIDE SEQUENCE [LARGE SCALE GENOMIC DNA]</scope>
    <source>
        <strain evidence="19 20">DSM 19078</strain>
    </source>
</reference>
<dbReference type="RefSeq" id="WP_150094412.1">
    <property type="nucleotide sequence ID" value="NZ_JBFUOH010000119.1"/>
</dbReference>
<dbReference type="InterPro" id="IPR027065">
    <property type="entry name" value="Lon_Prtase"/>
</dbReference>